<organism evidence="3">
    <name type="scientific">Rhipicephalus zambeziensis</name>
    <dbReference type="NCBI Taxonomy" id="60191"/>
    <lineage>
        <taxon>Eukaryota</taxon>
        <taxon>Metazoa</taxon>
        <taxon>Ecdysozoa</taxon>
        <taxon>Arthropoda</taxon>
        <taxon>Chelicerata</taxon>
        <taxon>Arachnida</taxon>
        <taxon>Acari</taxon>
        <taxon>Parasitiformes</taxon>
        <taxon>Ixodida</taxon>
        <taxon>Ixodoidea</taxon>
        <taxon>Ixodidae</taxon>
        <taxon>Rhipicephalinae</taxon>
        <taxon>Rhipicephalus</taxon>
        <taxon>Rhipicephalus</taxon>
    </lineage>
</organism>
<dbReference type="InterPro" id="IPR043128">
    <property type="entry name" value="Rev_trsase/Diguanyl_cyclase"/>
</dbReference>
<dbReference type="InterPro" id="IPR043502">
    <property type="entry name" value="DNA/RNA_pol_sf"/>
</dbReference>
<dbReference type="Pfam" id="PF17919">
    <property type="entry name" value="RT_RNaseH_2"/>
    <property type="match status" value="1"/>
</dbReference>
<dbReference type="Gene3D" id="4.10.60.10">
    <property type="entry name" value="Zinc finger, CCHC-type"/>
    <property type="match status" value="1"/>
</dbReference>
<dbReference type="InterPro" id="IPR041577">
    <property type="entry name" value="RT_RNaseH_2"/>
</dbReference>
<dbReference type="InterPro" id="IPR000477">
    <property type="entry name" value="RT_dom"/>
</dbReference>
<name>A0A224Z2A6_9ACAR</name>
<reference evidence="3" key="1">
    <citation type="journal article" date="2017" name="Parasit. Vectors">
        <title>Sialotranscriptomics of Rhipicephalus zambeziensis reveals intricate expression profiles of secretory proteins and suggests tight temporal transcriptional regulation during blood-feeding.</title>
        <authorList>
            <person name="de Castro M.H."/>
            <person name="de Klerk D."/>
            <person name="Pienaar R."/>
            <person name="Rees D.J.G."/>
            <person name="Mans B.J."/>
        </authorList>
    </citation>
    <scope>NUCLEOTIDE SEQUENCE</scope>
    <source>
        <tissue evidence="3">Salivary glands</tissue>
    </source>
</reference>
<dbReference type="AlphaFoldDB" id="A0A224Z2A6"/>
<dbReference type="GO" id="GO:0008270">
    <property type="term" value="F:zinc ion binding"/>
    <property type="evidence" value="ECO:0007669"/>
    <property type="project" value="InterPro"/>
</dbReference>
<dbReference type="InterPro" id="IPR021109">
    <property type="entry name" value="Peptidase_aspartic_dom_sf"/>
</dbReference>
<dbReference type="Gene3D" id="2.40.70.10">
    <property type="entry name" value="Acid Proteases"/>
    <property type="match status" value="1"/>
</dbReference>
<evidence type="ECO:0000259" key="2">
    <source>
        <dbReference type="PROSITE" id="PS50878"/>
    </source>
</evidence>
<evidence type="ECO:0000256" key="1">
    <source>
        <dbReference type="SAM" id="MobiDB-lite"/>
    </source>
</evidence>
<dbReference type="GO" id="GO:0003676">
    <property type="term" value="F:nucleic acid binding"/>
    <property type="evidence" value="ECO:0007669"/>
    <property type="project" value="InterPro"/>
</dbReference>
<dbReference type="CDD" id="cd01647">
    <property type="entry name" value="RT_LTR"/>
    <property type="match status" value="1"/>
</dbReference>
<feature type="region of interest" description="Disordered" evidence="1">
    <location>
        <begin position="173"/>
        <end position="206"/>
    </location>
</feature>
<proteinExistence type="predicted"/>
<feature type="domain" description="Reverse transcriptase" evidence="2">
    <location>
        <begin position="465"/>
        <end position="643"/>
    </location>
</feature>
<dbReference type="EMBL" id="GFPF01012842">
    <property type="protein sequence ID" value="MAA23988.1"/>
    <property type="molecule type" value="Transcribed_RNA"/>
</dbReference>
<dbReference type="SMART" id="SM00343">
    <property type="entry name" value="ZnF_C2HC"/>
    <property type="match status" value="2"/>
</dbReference>
<dbReference type="PANTHER" id="PTHR37984:SF12">
    <property type="entry name" value="RIBONUCLEASE H"/>
    <property type="match status" value="1"/>
</dbReference>
<dbReference type="Pfam" id="PF00078">
    <property type="entry name" value="RVT_1"/>
    <property type="match status" value="1"/>
</dbReference>
<evidence type="ECO:0000313" key="3">
    <source>
        <dbReference type="EMBL" id="MAA23988.1"/>
    </source>
</evidence>
<dbReference type="FunFam" id="3.30.70.270:FF:000026">
    <property type="entry name" value="Transposon Ty3-G Gag-Pol polyprotein"/>
    <property type="match status" value="1"/>
</dbReference>
<feature type="region of interest" description="Disordered" evidence="1">
    <location>
        <begin position="245"/>
        <end position="265"/>
    </location>
</feature>
<dbReference type="SUPFAM" id="SSF50630">
    <property type="entry name" value="Acid proteases"/>
    <property type="match status" value="1"/>
</dbReference>
<dbReference type="PANTHER" id="PTHR37984">
    <property type="entry name" value="PROTEIN CBG26694"/>
    <property type="match status" value="1"/>
</dbReference>
<dbReference type="SUPFAM" id="SSF56672">
    <property type="entry name" value="DNA/RNA polymerases"/>
    <property type="match status" value="1"/>
</dbReference>
<accession>A0A224Z2A6</accession>
<sequence>MTSTLGLIEPFDMSTPAKWDSYVARFKFFLDANTVAGEKRRLAVFFSVCGADTFELLESLVAPATPESKTLDEVFEVLKAHFSPQPSEIVRRNTFYKRNQAPEETVSFYIAELRRLAQHCNFPNLEEMLRDRLVCGLRDEHLQNRLFAKKQLTFAVAQEEALAAEAAAKSTRVVRQSEENDSAATVAATNQVKRQEPAALEQTDRPATSNGTCYGCGGAHLRADCRFKNAQCRACKKTGHIERVCRSGGSSGQQRNLPPRQPRNSKAAYNVTALPHDECYYNNHVGAEGSQVSRKLRATVAIEGQTCEMEVDSGSDFSILTEETFRRLQQCNGELALTDFSSTVVDYQLSPVDVMGSCNVHVEYKEFAGPLTVLVARGTRTNLLGVDWFRPLGIIITGVSQIKKLTVDSVLSEFSEVFEEGLGNYVGPPVSLHLDPNIQPVRLKARRLPFAIQPKVEEELDRLVQQGVLEPVTQPMWETPIVTVLKSNGDVRICGDYKSTINKALKQHPYPIPVVSQLLSSLSGGKCFAKLDLAQAYQQLSVDEASADAQTIATHRGAYRVKRLQYGISSAPGIFQMLMDGLLKNIPGVVPYFDDILIAAATQEELASRLREVLQRFKDAGLRVKKEKCVINVPEVEFLGFRVSAAGILPTGRKVAAIHEAPPPKNKQELQAFLGLLNFYHSFLKGKATVAEPLHHLLDAKAVWAWGTRQQKAFDALKSLLSSDTVLTHYDPTKPVVLTCDASPVGIGQCLATD</sequence>
<dbReference type="GO" id="GO:0071897">
    <property type="term" value="P:DNA biosynthetic process"/>
    <property type="evidence" value="ECO:0007669"/>
    <property type="project" value="UniProtKB-ARBA"/>
</dbReference>
<dbReference type="InterPro" id="IPR001878">
    <property type="entry name" value="Znf_CCHC"/>
</dbReference>
<dbReference type="PROSITE" id="PS50878">
    <property type="entry name" value="RT_POL"/>
    <property type="match status" value="1"/>
</dbReference>
<dbReference type="Gene3D" id="3.30.70.270">
    <property type="match status" value="2"/>
</dbReference>
<dbReference type="Gene3D" id="3.10.10.10">
    <property type="entry name" value="HIV Type 1 Reverse Transcriptase, subunit A, domain 1"/>
    <property type="match status" value="1"/>
</dbReference>
<dbReference type="InterPro" id="IPR050951">
    <property type="entry name" value="Retrovirus_Pol_polyprotein"/>
</dbReference>
<protein>
    <submittedName>
        <fullName evidence="3">Transposon Ty3-I Gag-Pol polyprotein</fullName>
    </submittedName>
</protein>